<dbReference type="AlphaFoldDB" id="A0A852RD16"/>
<evidence type="ECO:0000313" key="3">
    <source>
        <dbReference type="Proteomes" id="UP000582231"/>
    </source>
</evidence>
<dbReference type="RefSeq" id="WP_179729018.1">
    <property type="nucleotide sequence ID" value="NZ_BAABEF010000001.1"/>
</dbReference>
<keyword evidence="1" id="KW-1133">Transmembrane helix</keyword>
<proteinExistence type="predicted"/>
<gene>
    <name evidence="2" type="ORF">BJ958_004449</name>
</gene>
<keyword evidence="3" id="KW-1185">Reference proteome</keyword>
<protein>
    <submittedName>
        <fullName evidence="2">Uncharacterized protein</fullName>
    </submittedName>
</protein>
<organism evidence="2 3">
    <name type="scientific">Nocardioides kongjuensis</name>
    <dbReference type="NCBI Taxonomy" id="349522"/>
    <lineage>
        <taxon>Bacteria</taxon>
        <taxon>Bacillati</taxon>
        <taxon>Actinomycetota</taxon>
        <taxon>Actinomycetes</taxon>
        <taxon>Propionibacteriales</taxon>
        <taxon>Nocardioidaceae</taxon>
        <taxon>Nocardioides</taxon>
    </lineage>
</organism>
<evidence type="ECO:0000256" key="1">
    <source>
        <dbReference type="SAM" id="Phobius"/>
    </source>
</evidence>
<sequence>MTARGDDPEPWAPVDHLPSDAQRMGLNRLVPDGALLELAGSLDSSKRSHRVVAWVLLVVMAAPVVLTVATILR</sequence>
<keyword evidence="1" id="KW-0472">Membrane</keyword>
<name>A0A852RD16_9ACTN</name>
<keyword evidence="1" id="KW-0812">Transmembrane</keyword>
<evidence type="ECO:0000313" key="2">
    <source>
        <dbReference type="EMBL" id="NYD32903.1"/>
    </source>
</evidence>
<accession>A0A852RD16</accession>
<comment type="caution">
    <text evidence="2">The sequence shown here is derived from an EMBL/GenBank/DDBJ whole genome shotgun (WGS) entry which is preliminary data.</text>
</comment>
<reference evidence="2 3" key="1">
    <citation type="submission" date="2020-07" db="EMBL/GenBank/DDBJ databases">
        <title>Sequencing the genomes of 1000 actinobacteria strains.</title>
        <authorList>
            <person name="Klenk H.-P."/>
        </authorList>
    </citation>
    <scope>NUCLEOTIDE SEQUENCE [LARGE SCALE GENOMIC DNA]</scope>
    <source>
        <strain evidence="2 3">DSM 19082</strain>
    </source>
</reference>
<dbReference type="Proteomes" id="UP000582231">
    <property type="component" value="Unassembled WGS sequence"/>
</dbReference>
<dbReference type="EMBL" id="JACCBF010000001">
    <property type="protein sequence ID" value="NYD32903.1"/>
    <property type="molecule type" value="Genomic_DNA"/>
</dbReference>
<feature type="transmembrane region" description="Helical" evidence="1">
    <location>
        <begin position="51"/>
        <end position="72"/>
    </location>
</feature>